<dbReference type="AlphaFoldDB" id="A0A1I6JHT3"/>
<reference evidence="2" key="1">
    <citation type="submission" date="2016-10" db="EMBL/GenBank/DDBJ databases">
        <authorList>
            <person name="Varghese N."/>
            <person name="Submissions S."/>
        </authorList>
    </citation>
    <scope>NUCLEOTIDE SEQUENCE [LARGE SCALE GENOMIC DNA]</scope>
    <source>
        <strain evidence="2">DSM 19891</strain>
    </source>
</reference>
<evidence type="ECO:0000313" key="1">
    <source>
        <dbReference type="EMBL" id="SFR78492.1"/>
    </source>
</evidence>
<dbReference type="EMBL" id="FOYX01000002">
    <property type="protein sequence ID" value="SFR78492.1"/>
    <property type="molecule type" value="Genomic_DNA"/>
</dbReference>
<organism evidence="1 2">
    <name type="scientific">Maribacter stanieri</name>
    <dbReference type="NCBI Taxonomy" id="440514"/>
    <lineage>
        <taxon>Bacteria</taxon>
        <taxon>Pseudomonadati</taxon>
        <taxon>Bacteroidota</taxon>
        <taxon>Flavobacteriia</taxon>
        <taxon>Flavobacteriales</taxon>
        <taxon>Flavobacteriaceae</taxon>
        <taxon>Maribacter</taxon>
    </lineage>
</organism>
<keyword evidence="2" id="KW-1185">Reference proteome</keyword>
<dbReference type="Proteomes" id="UP000199462">
    <property type="component" value="Unassembled WGS sequence"/>
</dbReference>
<sequence length="244" mass="27364">MEKMMHLAAQYLAAAGISFVEKKADDSHTNLGWSIDKQRLETHPLSTDGDVLTLNYNTFSLEWDSPKNKASFALDGKTHQQVLEWLTNSADSFLGKTYTYDFHYDLPYSIDDSFTFVLDGSKLKELADLRSLTQSSLEKTLAVNGLESDIRIWPHHFDSGAYVVISDDLSIGFGLAVPDTMVTEHYFYISGYKGHSGLDTSKFDSLSLGEWKNEGFKGAVLPATNINEEQAVQFFTEAINTYKK</sequence>
<dbReference type="RefSeq" id="WP_091903672.1">
    <property type="nucleotide sequence ID" value="NZ_CANMGB010000003.1"/>
</dbReference>
<proteinExistence type="predicted"/>
<dbReference type="STRING" id="440514.SAMN04488010_2762"/>
<accession>A0A1I6JHT3</accession>
<name>A0A1I6JHT3_9FLAO</name>
<gene>
    <name evidence="1" type="ORF">SAMN04488010_2762</name>
</gene>
<protein>
    <submittedName>
        <fullName evidence="1">Uncharacterized protein</fullName>
    </submittedName>
</protein>
<evidence type="ECO:0000313" key="2">
    <source>
        <dbReference type="Proteomes" id="UP000199462"/>
    </source>
</evidence>